<dbReference type="Pfam" id="PF23598">
    <property type="entry name" value="LRR_14"/>
    <property type="match status" value="2"/>
</dbReference>
<accession>A0A498KM12</accession>
<dbReference type="GO" id="GO:0005880">
    <property type="term" value="C:nuclear microtubule"/>
    <property type="evidence" value="ECO:0007669"/>
    <property type="project" value="TreeGrafter"/>
</dbReference>
<evidence type="ECO:0000313" key="5">
    <source>
        <dbReference type="Proteomes" id="UP000290289"/>
    </source>
</evidence>
<dbReference type="InterPro" id="IPR009675">
    <property type="entry name" value="TPX2_fam"/>
</dbReference>
<dbReference type="GO" id="GO:0008017">
    <property type="term" value="F:microtubule binding"/>
    <property type="evidence" value="ECO:0007669"/>
    <property type="project" value="TreeGrafter"/>
</dbReference>
<dbReference type="GO" id="GO:0005819">
    <property type="term" value="C:spindle"/>
    <property type="evidence" value="ECO:0007669"/>
    <property type="project" value="InterPro"/>
</dbReference>
<keyword evidence="1" id="KW-0677">Repeat</keyword>
<dbReference type="STRING" id="3750.A0A498KM12"/>
<dbReference type="GO" id="GO:0090307">
    <property type="term" value="P:mitotic spindle assembly"/>
    <property type="evidence" value="ECO:0007669"/>
    <property type="project" value="TreeGrafter"/>
</dbReference>
<dbReference type="PANTHER" id="PTHR14326:SF55">
    <property type="entry name" value="CELL CYCLE REGULATED MICROTUBULE ASSOCIATED PROTEIN"/>
    <property type="match status" value="1"/>
</dbReference>
<feature type="domain" description="Disease resistance R13L4/SHOC-2-like LRR" evidence="3">
    <location>
        <begin position="3"/>
        <end position="222"/>
    </location>
</feature>
<keyword evidence="5" id="KW-1185">Reference proteome</keyword>
<dbReference type="AlphaFoldDB" id="A0A498KM12"/>
<dbReference type="Gene3D" id="3.80.10.10">
    <property type="entry name" value="Ribonuclease Inhibitor"/>
    <property type="match status" value="2"/>
</dbReference>
<reference evidence="4 5" key="1">
    <citation type="submission" date="2018-10" db="EMBL/GenBank/DDBJ databases">
        <title>A high-quality apple genome assembly.</title>
        <authorList>
            <person name="Hu J."/>
        </authorList>
    </citation>
    <scope>NUCLEOTIDE SEQUENCE [LARGE SCALE GENOMIC DNA]</scope>
    <source>
        <strain evidence="5">cv. HFTH1</strain>
        <tissue evidence="4">Young leaf</tissue>
    </source>
</reference>
<feature type="domain" description="Disease resistance R13L4/SHOC-2-like LRR" evidence="3">
    <location>
        <begin position="285"/>
        <end position="562"/>
    </location>
</feature>
<evidence type="ECO:0000256" key="2">
    <source>
        <dbReference type="SAM" id="MobiDB-lite"/>
    </source>
</evidence>
<feature type="region of interest" description="Disordered" evidence="2">
    <location>
        <begin position="730"/>
        <end position="759"/>
    </location>
</feature>
<dbReference type="EMBL" id="RDQH01000327">
    <property type="protein sequence ID" value="RXI08527.1"/>
    <property type="molecule type" value="Genomic_DNA"/>
</dbReference>
<evidence type="ECO:0000313" key="4">
    <source>
        <dbReference type="EMBL" id="RXI08527.1"/>
    </source>
</evidence>
<dbReference type="PANTHER" id="PTHR14326">
    <property type="entry name" value="TARGETING PROTEIN FOR XKLP2"/>
    <property type="match status" value="1"/>
</dbReference>
<evidence type="ECO:0000259" key="3">
    <source>
        <dbReference type="Pfam" id="PF23598"/>
    </source>
</evidence>
<protein>
    <recommendedName>
        <fullName evidence="3">Disease resistance R13L4/SHOC-2-like LRR domain-containing protein</fullName>
    </recommendedName>
</protein>
<sequence>MDMFLNMERGVKIHEGIGCLQALQKLSYVEANHGGNNLIKELGKLRQLRKLGLKNWKSEDGRALRACIEKLNHLESLLLTALNGDEVLDLESISTPPEFLCALCLIGRLEQLPSWISNLQHLVRITIFWSRLRDSPLKALQNLPNLLELVLKINAYDGVQLHFEEGGFQKLRHLELRDMEGLNSLIIDNGVMPLLQEFHIGPSPQLKEVPSGIHHLRKLRYLVFFEMPKEFERHMDPNNGLQHWIVEHIQDVRFSYKFGPRWCEYETHALRYKMAEQIVCFVIDNLRNTKVKLLPDSIGNLQNLETLDLKQFLVYEIPAKINKLVKLRHLLAYHLDYNYDLGLFLNMEKGVKIHEGIGCLQALQKLSHVEVNHGGIRIIKELGKLRQLRKLGLKNLKSEDGRAVCASIEKMNHLESLILTAINEDEVLDLESISTPPQFIRALFLIGRLEQLPGWISNLQHLVRIGIFWSRLRDSPLKALQNLPNLLELTLGINAYDGVQLHFEEGGFQKLRTLHLREMMGLNLLITDDGVMPLLQEFHIGPSPQLKEVPSGIQHLRNLTYLYFYDMSKEFARQMDPKNGQHYWIVEHIQNVRFGYKVGPRGGVYETHALQMEGGEREMDEEMVEFAREAFEGDEIDMDYEFDAPKFYDFTRPESDWEAEEAEEWFRSAGGYQPSPFLEKLLNWQKENHPEPVKTSAESKDVEVTRCSNPNNCMEAEVSAAVDNNDKEFSNHMAQDTPKAKLKSPGKSPHLSRSSTLMKPTASQLAKQNHHREVHSNRLLRRVAKKLGKLDEKSQNSPPPTKRQKLEAGYVRKVAEQLKHQPLWLHKVAKKVGADGARPKVTVPKEPNLETANRARRRRYKIHRAPPWPSPKKSTIPATEFQVFRLRTSARAMQQTFNHQVTNGPDSSYLSENETTEIKGPNSVYALKQEKGQMIYKCVACSVKNKELKFAIDKRCLKEPPTDLFSKLSLASDAQHNTKPQSKSAFAC</sequence>
<name>A0A498KM12_MALDO</name>
<feature type="region of interest" description="Disordered" evidence="2">
    <location>
        <begin position="787"/>
        <end position="806"/>
    </location>
</feature>
<dbReference type="InterPro" id="IPR032675">
    <property type="entry name" value="LRR_dom_sf"/>
</dbReference>
<dbReference type="GO" id="GO:0060236">
    <property type="term" value="P:regulation of mitotic spindle organization"/>
    <property type="evidence" value="ECO:0007669"/>
    <property type="project" value="InterPro"/>
</dbReference>
<gene>
    <name evidence="4" type="ORF">DVH24_022671</name>
</gene>
<dbReference type="InterPro" id="IPR055414">
    <property type="entry name" value="LRR_R13L4/SHOC2-like"/>
</dbReference>
<dbReference type="Proteomes" id="UP000290289">
    <property type="component" value="Chromosome 1"/>
</dbReference>
<dbReference type="SUPFAM" id="SSF52058">
    <property type="entry name" value="L domain-like"/>
    <property type="match status" value="2"/>
</dbReference>
<organism evidence="4 5">
    <name type="scientific">Malus domestica</name>
    <name type="common">Apple</name>
    <name type="synonym">Pyrus malus</name>
    <dbReference type="NCBI Taxonomy" id="3750"/>
    <lineage>
        <taxon>Eukaryota</taxon>
        <taxon>Viridiplantae</taxon>
        <taxon>Streptophyta</taxon>
        <taxon>Embryophyta</taxon>
        <taxon>Tracheophyta</taxon>
        <taxon>Spermatophyta</taxon>
        <taxon>Magnoliopsida</taxon>
        <taxon>eudicotyledons</taxon>
        <taxon>Gunneridae</taxon>
        <taxon>Pentapetalae</taxon>
        <taxon>rosids</taxon>
        <taxon>fabids</taxon>
        <taxon>Rosales</taxon>
        <taxon>Rosaceae</taxon>
        <taxon>Amygdaloideae</taxon>
        <taxon>Maleae</taxon>
        <taxon>Malus</taxon>
    </lineage>
</organism>
<proteinExistence type="predicted"/>
<comment type="caution">
    <text evidence="4">The sequence shown here is derived from an EMBL/GenBank/DDBJ whole genome shotgun (WGS) entry which is preliminary data.</text>
</comment>
<evidence type="ECO:0000256" key="1">
    <source>
        <dbReference type="ARBA" id="ARBA00022737"/>
    </source>
</evidence>
<dbReference type="GO" id="GO:0030295">
    <property type="term" value="F:protein kinase activator activity"/>
    <property type="evidence" value="ECO:0007669"/>
    <property type="project" value="TreeGrafter"/>
</dbReference>